<feature type="transmembrane region" description="Helical" evidence="7">
    <location>
        <begin position="80"/>
        <end position="101"/>
    </location>
</feature>
<dbReference type="Pfam" id="PF00528">
    <property type="entry name" value="BPD_transp_1"/>
    <property type="match status" value="1"/>
</dbReference>
<evidence type="ECO:0000256" key="5">
    <source>
        <dbReference type="ARBA" id="ARBA00022989"/>
    </source>
</evidence>
<keyword evidence="6 7" id="KW-0472">Membrane</keyword>
<evidence type="ECO:0000256" key="3">
    <source>
        <dbReference type="ARBA" id="ARBA00022475"/>
    </source>
</evidence>
<evidence type="ECO:0000313" key="9">
    <source>
        <dbReference type="EMBL" id="GAA2249936.1"/>
    </source>
</evidence>
<keyword evidence="10" id="KW-1185">Reference proteome</keyword>
<accession>A0ABP5R2I1</accession>
<feature type="domain" description="ABC transmembrane type-1" evidence="8">
    <location>
        <begin position="76"/>
        <end position="267"/>
    </location>
</feature>
<keyword evidence="5 7" id="KW-1133">Transmembrane helix</keyword>
<dbReference type="InterPro" id="IPR000515">
    <property type="entry name" value="MetI-like"/>
</dbReference>
<dbReference type="PANTHER" id="PTHR43744:SF12">
    <property type="entry name" value="ABC TRANSPORTER PERMEASE PROTEIN MG189-RELATED"/>
    <property type="match status" value="1"/>
</dbReference>
<keyword evidence="4 7" id="KW-0812">Transmembrane</keyword>
<keyword evidence="2 7" id="KW-0813">Transport</keyword>
<gene>
    <name evidence="9" type="ORF">GCM10009851_39390</name>
</gene>
<evidence type="ECO:0000256" key="6">
    <source>
        <dbReference type="ARBA" id="ARBA00023136"/>
    </source>
</evidence>
<evidence type="ECO:0000256" key="1">
    <source>
        <dbReference type="ARBA" id="ARBA00004651"/>
    </source>
</evidence>
<feature type="transmembrane region" description="Helical" evidence="7">
    <location>
        <begin position="16"/>
        <end position="41"/>
    </location>
</feature>
<dbReference type="EMBL" id="BAAAQY010000017">
    <property type="protein sequence ID" value="GAA2249936.1"/>
    <property type="molecule type" value="Genomic_DNA"/>
</dbReference>
<dbReference type="PROSITE" id="PS50928">
    <property type="entry name" value="ABC_TM1"/>
    <property type="match status" value="1"/>
</dbReference>
<organism evidence="9 10">
    <name type="scientific">Herbiconiux moechotypicola</name>
    <dbReference type="NCBI Taxonomy" id="637393"/>
    <lineage>
        <taxon>Bacteria</taxon>
        <taxon>Bacillati</taxon>
        <taxon>Actinomycetota</taxon>
        <taxon>Actinomycetes</taxon>
        <taxon>Micrococcales</taxon>
        <taxon>Microbacteriaceae</taxon>
        <taxon>Herbiconiux</taxon>
    </lineage>
</organism>
<feature type="transmembrane region" description="Helical" evidence="7">
    <location>
        <begin position="113"/>
        <end position="132"/>
    </location>
</feature>
<dbReference type="PANTHER" id="PTHR43744">
    <property type="entry name" value="ABC TRANSPORTER PERMEASE PROTEIN MG189-RELATED-RELATED"/>
    <property type="match status" value="1"/>
</dbReference>
<evidence type="ECO:0000313" key="10">
    <source>
        <dbReference type="Proteomes" id="UP001500929"/>
    </source>
</evidence>
<protein>
    <submittedName>
        <fullName evidence="9">Carbohydrate ABC transporter permease</fullName>
    </submittedName>
</protein>
<dbReference type="CDD" id="cd06261">
    <property type="entry name" value="TM_PBP2"/>
    <property type="match status" value="1"/>
</dbReference>
<comment type="caution">
    <text evidence="9">The sequence shown here is derived from an EMBL/GenBank/DDBJ whole genome shotgun (WGS) entry which is preliminary data.</text>
</comment>
<proteinExistence type="inferred from homology"/>
<feature type="transmembrane region" description="Helical" evidence="7">
    <location>
        <begin position="144"/>
        <end position="167"/>
    </location>
</feature>
<comment type="subcellular location">
    <subcellularLocation>
        <location evidence="1 7">Cell membrane</location>
        <topology evidence="1 7">Multi-pass membrane protein</topology>
    </subcellularLocation>
</comment>
<name>A0ABP5R2I1_9MICO</name>
<comment type="similarity">
    <text evidence="7">Belongs to the binding-protein-dependent transport system permease family.</text>
</comment>
<reference evidence="10" key="1">
    <citation type="journal article" date="2019" name="Int. J. Syst. Evol. Microbiol.">
        <title>The Global Catalogue of Microorganisms (GCM) 10K type strain sequencing project: providing services to taxonomists for standard genome sequencing and annotation.</title>
        <authorList>
            <consortium name="The Broad Institute Genomics Platform"/>
            <consortium name="The Broad Institute Genome Sequencing Center for Infectious Disease"/>
            <person name="Wu L."/>
            <person name="Ma J."/>
        </authorList>
    </citation>
    <scope>NUCLEOTIDE SEQUENCE [LARGE SCALE GENOMIC DNA]</scope>
    <source>
        <strain evidence="10">JCM 16117</strain>
    </source>
</reference>
<dbReference type="SUPFAM" id="SSF161098">
    <property type="entry name" value="MetI-like"/>
    <property type="match status" value="1"/>
</dbReference>
<keyword evidence="3" id="KW-1003">Cell membrane</keyword>
<dbReference type="Gene3D" id="1.10.3720.10">
    <property type="entry name" value="MetI-like"/>
    <property type="match status" value="1"/>
</dbReference>
<dbReference type="InterPro" id="IPR035906">
    <property type="entry name" value="MetI-like_sf"/>
</dbReference>
<sequence length="281" mass="31442">MTTFTTTATIRRRSNWLLTALLLAGSFVILVPLYLTIVTALKTPAEMRTNLWGLPTVWHWENLATAVSVTDFPRALANSAFVTILTVVLTVLSNSLVGYAIARNMHKRSFKFLFFYFVSALFIPFPIIMLPLVKQMSILHLDNLIGLVVMYVVFNLAFNVLLYTGYLQTIPKELEEAAKIDGAGVWTTYWRVIFPLLMPVNATVAILTALGTWNDFLGPLVILSDDSSYTLPLVQYAFQSQFSTNYNLAFASYLLALAPMLIIYLIAQRWIVGGIVQGALK</sequence>
<feature type="transmembrane region" description="Helical" evidence="7">
    <location>
        <begin position="248"/>
        <end position="267"/>
    </location>
</feature>
<evidence type="ECO:0000256" key="7">
    <source>
        <dbReference type="RuleBase" id="RU363032"/>
    </source>
</evidence>
<evidence type="ECO:0000256" key="2">
    <source>
        <dbReference type="ARBA" id="ARBA00022448"/>
    </source>
</evidence>
<feature type="transmembrane region" description="Helical" evidence="7">
    <location>
        <begin position="188"/>
        <end position="210"/>
    </location>
</feature>
<evidence type="ECO:0000259" key="8">
    <source>
        <dbReference type="PROSITE" id="PS50928"/>
    </source>
</evidence>
<dbReference type="Proteomes" id="UP001500929">
    <property type="component" value="Unassembled WGS sequence"/>
</dbReference>
<evidence type="ECO:0000256" key="4">
    <source>
        <dbReference type="ARBA" id="ARBA00022692"/>
    </source>
</evidence>
<dbReference type="RefSeq" id="WP_259481662.1">
    <property type="nucleotide sequence ID" value="NZ_BAAAQY010000017.1"/>
</dbReference>